<dbReference type="Pfam" id="PF07732">
    <property type="entry name" value="Cu-oxidase_3"/>
    <property type="match status" value="1"/>
</dbReference>
<feature type="domain" description="Plastocyanin-like" evidence="5">
    <location>
        <begin position="12"/>
        <end position="110"/>
    </location>
</feature>
<dbReference type="OrthoDB" id="2121828at2759"/>
<comment type="similarity">
    <text evidence="1">Belongs to the multicopper oxidase family.</text>
</comment>
<accession>A0A9W4MPP0</accession>
<evidence type="ECO:0000256" key="4">
    <source>
        <dbReference type="ARBA" id="ARBA00023008"/>
    </source>
</evidence>
<dbReference type="SUPFAM" id="SSF49503">
    <property type="entry name" value="Cupredoxins"/>
    <property type="match status" value="2"/>
</dbReference>
<keyword evidence="4" id="KW-0186">Copper</keyword>
<name>A0A9W4MPP0_PENNA</name>
<dbReference type="InterPro" id="IPR008972">
    <property type="entry name" value="Cupredoxin"/>
</dbReference>
<evidence type="ECO:0000256" key="1">
    <source>
        <dbReference type="ARBA" id="ARBA00010609"/>
    </source>
</evidence>
<dbReference type="InterPro" id="IPR045087">
    <property type="entry name" value="Cu-oxidase_fam"/>
</dbReference>
<dbReference type="PANTHER" id="PTHR11709:SF71">
    <property type="entry name" value="OXIDOREDUCTASE TPCJ"/>
    <property type="match status" value="1"/>
</dbReference>
<organism evidence="6 7">
    <name type="scientific">Penicillium nalgiovense</name>
    <dbReference type="NCBI Taxonomy" id="60175"/>
    <lineage>
        <taxon>Eukaryota</taxon>
        <taxon>Fungi</taxon>
        <taxon>Dikarya</taxon>
        <taxon>Ascomycota</taxon>
        <taxon>Pezizomycotina</taxon>
        <taxon>Eurotiomycetes</taxon>
        <taxon>Eurotiomycetidae</taxon>
        <taxon>Eurotiales</taxon>
        <taxon>Aspergillaceae</taxon>
        <taxon>Penicillium</taxon>
    </lineage>
</organism>
<evidence type="ECO:0000313" key="7">
    <source>
        <dbReference type="Proteomes" id="UP001153461"/>
    </source>
</evidence>
<dbReference type="PANTHER" id="PTHR11709">
    <property type="entry name" value="MULTI-COPPER OXIDASE"/>
    <property type="match status" value="1"/>
</dbReference>
<dbReference type="AlphaFoldDB" id="A0A9W4MPP0"/>
<keyword evidence="2" id="KW-0479">Metal-binding</keyword>
<evidence type="ECO:0000259" key="5">
    <source>
        <dbReference type="Pfam" id="PF07732"/>
    </source>
</evidence>
<gene>
    <name evidence="6" type="ORF">PNAL_LOCUS3748</name>
</gene>
<dbReference type="EMBL" id="CAJVNV010000132">
    <property type="protein sequence ID" value="CAG8067227.1"/>
    <property type="molecule type" value="Genomic_DNA"/>
</dbReference>
<reference evidence="6" key="1">
    <citation type="submission" date="2021-07" db="EMBL/GenBank/DDBJ databases">
        <authorList>
            <person name="Branca A.L. A."/>
        </authorList>
    </citation>
    <scope>NUCLEOTIDE SEQUENCE</scope>
</reference>
<evidence type="ECO:0000256" key="2">
    <source>
        <dbReference type="ARBA" id="ARBA00022723"/>
    </source>
</evidence>
<keyword evidence="3" id="KW-0560">Oxidoreductase</keyword>
<protein>
    <recommendedName>
        <fullName evidence="5">Plastocyanin-like domain-containing protein</fullName>
    </recommendedName>
</protein>
<proteinExistence type="inferred from homology"/>
<evidence type="ECO:0000313" key="6">
    <source>
        <dbReference type="EMBL" id="CAG8067227.1"/>
    </source>
</evidence>
<evidence type="ECO:0000256" key="3">
    <source>
        <dbReference type="ARBA" id="ARBA00023002"/>
    </source>
</evidence>
<dbReference type="GO" id="GO:0016491">
    <property type="term" value="F:oxidoreductase activity"/>
    <property type="evidence" value="ECO:0007669"/>
    <property type="project" value="UniProtKB-KW"/>
</dbReference>
<comment type="caution">
    <text evidence="6">The sequence shown here is derived from an EMBL/GenBank/DDBJ whole genome shotgun (WGS) entry which is preliminary data.</text>
</comment>
<dbReference type="Gene3D" id="2.60.40.420">
    <property type="entry name" value="Cupredoxins - blue copper proteins"/>
    <property type="match status" value="2"/>
</dbReference>
<dbReference type="InterPro" id="IPR011707">
    <property type="entry name" value="Cu-oxidase-like_N"/>
</dbReference>
<dbReference type="GO" id="GO:0005507">
    <property type="term" value="F:copper ion binding"/>
    <property type="evidence" value="ECO:0007669"/>
    <property type="project" value="InterPro"/>
</dbReference>
<sequence>MFVCTCFCWTWSDGYERQMLVFNGSYPGPRLEANWGDMLVIHVTNELTNNGGLINTTLSDGLYGPLIIHGPATADYDVDLGPIFMTDWYHQSAFILWAQSGMYGGFPVRHNAVAPNGLINSTKNTFPCDDSDDPACLGTGKRSETVIQKGKKYRLRLLDAQADG</sequence>
<dbReference type="Proteomes" id="UP001153461">
    <property type="component" value="Unassembled WGS sequence"/>
</dbReference>